<evidence type="ECO:0000256" key="8">
    <source>
        <dbReference type="SAM" id="Phobius"/>
    </source>
</evidence>
<feature type="transmembrane region" description="Helical" evidence="8">
    <location>
        <begin position="449"/>
        <end position="482"/>
    </location>
</feature>
<evidence type="ECO:0000313" key="10">
    <source>
        <dbReference type="Proteomes" id="UP001185092"/>
    </source>
</evidence>
<accession>A0AAE4BQN4</accession>
<evidence type="ECO:0000256" key="4">
    <source>
        <dbReference type="ARBA" id="ARBA00022692"/>
    </source>
</evidence>
<feature type="transmembrane region" description="Helical" evidence="8">
    <location>
        <begin position="277"/>
        <end position="297"/>
    </location>
</feature>
<feature type="transmembrane region" description="Helical" evidence="8">
    <location>
        <begin position="387"/>
        <end position="406"/>
    </location>
</feature>
<keyword evidence="6" id="KW-0406">Ion transport</keyword>
<comment type="caution">
    <text evidence="9">The sequence shown here is derived from an EMBL/GenBank/DDBJ whole genome shotgun (WGS) entry which is preliminary data.</text>
</comment>
<comment type="subcellular location">
    <subcellularLocation>
        <location evidence="1">Cell membrane</location>
        <topology evidence="1">Multi-pass membrane protein</topology>
    </subcellularLocation>
</comment>
<dbReference type="PANTHER" id="PTHR32024:SF1">
    <property type="entry name" value="KTR SYSTEM POTASSIUM UPTAKE PROTEIN B"/>
    <property type="match status" value="1"/>
</dbReference>
<dbReference type="GO" id="GO:0008324">
    <property type="term" value="F:monoatomic cation transmembrane transporter activity"/>
    <property type="evidence" value="ECO:0007669"/>
    <property type="project" value="InterPro"/>
</dbReference>
<keyword evidence="4 8" id="KW-0812">Transmembrane</keyword>
<dbReference type="Proteomes" id="UP001185092">
    <property type="component" value="Unassembled WGS sequence"/>
</dbReference>
<keyword evidence="3" id="KW-1003">Cell membrane</keyword>
<evidence type="ECO:0000256" key="1">
    <source>
        <dbReference type="ARBA" id="ARBA00004651"/>
    </source>
</evidence>
<feature type="transmembrane region" description="Helical" evidence="8">
    <location>
        <begin position="191"/>
        <end position="210"/>
    </location>
</feature>
<feature type="transmembrane region" description="Helical" evidence="8">
    <location>
        <begin position="161"/>
        <end position="179"/>
    </location>
</feature>
<gene>
    <name evidence="9" type="ORF">HNQ88_000737</name>
</gene>
<organism evidence="9 10">
    <name type="scientific">Aureibacter tunicatorum</name>
    <dbReference type="NCBI Taxonomy" id="866807"/>
    <lineage>
        <taxon>Bacteria</taxon>
        <taxon>Pseudomonadati</taxon>
        <taxon>Bacteroidota</taxon>
        <taxon>Cytophagia</taxon>
        <taxon>Cytophagales</taxon>
        <taxon>Persicobacteraceae</taxon>
        <taxon>Aureibacter</taxon>
    </lineage>
</organism>
<evidence type="ECO:0000313" key="9">
    <source>
        <dbReference type="EMBL" id="MDR6237761.1"/>
    </source>
</evidence>
<dbReference type="InterPro" id="IPR003445">
    <property type="entry name" value="Cat_transpt"/>
</dbReference>
<evidence type="ECO:0000256" key="5">
    <source>
        <dbReference type="ARBA" id="ARBA00022989"/>
    </source>
</evidence>
<keyword evidence="2" id="KW-0813">Transport</keyword>
<dbReference type="RefSeq" id="WP_309937230.1">
    <property type="nucleotide sequence ID" value="NZ_AP025305.1"/>
</dbReference>
<dbReference type="PANTHER" id="PTHR32024">
    <property type="entry name" value="TRK SYSTEM POTASSIUM UPTAKE PROTEIN TRKG-RELATED"/>
    <property type="match status" value="1"/>
</dbReference>
<reference evidence="9" key="1">
    <citation type="submission" date="2023-07" db="EMBL/GenBank/DDBJ databases">
        <title>Genomic Encyclopedia of Type Strains, Phase IV (KMG-IV): sequencing the most valuable type-strain genomes for metagenomic binning, comparative biology and taxonomic classification.</title>
        <authorList>
            <person name="Goeker M."/>
        </authorList>
    </citation>
    <scope>NUCLEOTIDE SEQUENCE</scope>
    <source>
        <strain evidence="9">DSM 26174</strain>
    </source>
</reference>
<feature type="transmembrane region" description="Helical" evidence="8">
    <location>
        <begin position="309"/>
        <end position="329"/>
    </location>
</feature>
<protein>
    <submittedName>
        <fullName evidence="9">Potassium uptake TrkH family protein</fullName>
    </submittedName>
</protein>
<feature type="transmembrane region" description="Helical" evidence="8">
    <location>
        <begin position="20"/>
        <end position="41"/>
    </location>
</feature>
<evidence type="ECO:0000256" key="6">
    <source>
        <dbReference type="ARBA" id="ARBA00023065"/>
    </source>
</evidence>
<feature type="transmembrane region" description="Helical" evidence="8">
    <location>
        <begin position="125"/>
        <end position="149"/>
    </location>
</feature>
<feature type="transmembrane region" description="Helical" evidence="8">
    <location>
        <begin position="502"/>
        <end position="527"/>
    </location>
</feature>
<sequence length="602" mass="67313">MLDHFNERLNRKLYDSKRYVKNALLIVKFLTSLAGVFILVYSFGFKENKEEARKIIELLDYVFTIFVIIFITKLFYAIKRKQYILDHKFESFLILLIILNGISNFFFNNFILIHIFELFHLDDFVIFKSVSLAIYLLTIIGYEFVMASMSLPDLNLRPPTLFILSFILLIIIGALVLMLPTMTTVEGSMPFIDALFTSTSAVCVTGLIVVDTATYFTFRGQVIILLLIQAGGLGLIAFASFFAYFIRKNISLKEQVLMQDYFSSDSLYSAKNLLKQVVLMTLSIEAGAAILIYLTWGDQVTFVSDGQKIYYSIFHAISAFCNAGFSLFSNNLYEGVVRNAYSLHIVVSLAVILGGIGFATLQDLFSPSKLRERLAKPWIDWKLGTKIAVYTSAMLIFIGTIIIFSLEYDHTLSDLSFGEKIISSYFQSVITRTAGFNSMDFAALQKSTLVFMIFLMFIGASSGSVGGGIKTSTFYLIMISAIATLRGKSRIEINKREIPKQILFKALSIFFFAATIIFISIFLLSIFEPDISILELAFEEVSAFATVGLSTGITGILTSTSKTVLIVSMFLGRVGILTFALALSSSSYTKTYKYPSASLMVG</sequence>
<keyword evidence="10" id="KW-1185">Reference proteome</keyword>
<evidence type="ECO:0000256" key="3">
    <source>
        <dbReference type="ARBA" id="ARBA00022475"/>
    </source>
</evidence>
<feature type="transmembrane region" description="Helical" evidence="8">
    <location>
        <begin position="564"/>
        <end position="583"/>
    </location>
</feature>
<keyword evidence="5 8" id="KW-1133">Transmembrane helix</keyword>
<dbReference type="GO" id="GO:0005886">
    <property type="term" value="C:plasma membrane"/>
    <property type="evidence" value="ECO:0007669"/>
    <property type="project" value="UniProtKB-SubCell"/>
</dbReference>
<feature type="transmembrane region" description="Helical" evidence="8">
    <location>
        <begin position="61"/>
        <end position="79"/>
    </location>
</feature>
<evidence type="ECO:0000256" key="7">
    <source>
        <dbReference type="ARBA" id="ARBA00023136"/>
    </source>
</evidence>
<dbReference type="AlphaFoldDB" id="A0AAE4BQN4"/>
<dbReference type="EMBL" id="JAVDQD010000001">
    <property type="protein sequence ID" value="MDR6237761.1"/>
    <property type="molecule type" value="Genomic_DNA"/>
</dbReference>
<feature type="transmembrane region" description="Helical" evidence="8">
    <location>
        <begin position="222"/>
        <end position="246"/>
    </location>
</feature>
<proteinExistence type="predicted"/>
<feature type="transmembrane region" description="Helical" evidence="8">
    <location>
        <begin position="341"/>
        <end position="366"/>
    </location>
</feature>
<dbReference type="GO" id="GO:0030001">
    <property type="term" value="P:metal ion transport"/>
    <property type="evidence" value="ECO:0007669"/>
    <property type="project" value="UniProtKB-ARBA"/>
</dbReference>
<keyword evidence="7 8" id="KW-0472">Membrane</keyword>
<evidence type="ECO:0000256" key="2">
    <source>
        <dbReference type="ARBA" id="ARBA00022448"/>
    </source>
</evidence>
<name>A0AAE4BQN4_9BACT</name>
<dbReference type="Pfam" id="PF02386">
    <property type="entry name" value="TrkH"/>
    <property type="match status" value="1"/>
</dbReference>
<feature type="transmembrane region" description="Helical" evidence="8">
    <location>
        <begin position="91"/>
        <end position="113"/>
    </location>
</feature>